<keyword evidence="6" id="KW-0408">Iron</keyword>
<feature type="domain" description="Fe2OG dioxygenase" evidence="7">
    <location>
        <begin position="90"/>
        <end position="181"/>
    </location>
</feature>
<evidence type="ECO:0000259" key="7">
    <source>
        <dbReference type="PROSITE" id="PS51471"/>
    </source>
</evidence>
<dbReference type="Gene3D" id="2.60.120.620">
    <property type="entry name" value="q2cbj1_9rhob like domain"/>
    <property type="match status" value="1"/>
</dbReference>
<dbReference type="RefSeq" id="WP_175525979.1">
    <property type="nucleotide sequence ID" value="NZ_FOMQ01000004.1"/>
</dbReference>
<evidence type="ECO:0000256" key="1">
    <source>
        <dbReference type="ARBA" id="ARBA00001961"/>
    </source>
</evidence>
<organism evidence="8 9">
    <name type="scientific">Paracidovorax konjaci</name>
    <dbReference type="NCBI Taxonomy" id="32040"/>
    <lineage>
        <taxon>Bacteria</taxon>
        <taxon>Pseudomonadati</taxon>
        <taxon>Pseudomonadota</taxon>
        <taxon>Betaproteobacteria</taxon>
        <taxon>Burkholderiales</taxon>
        <taxon>Comamonadaceae</taxon>
        <taxon>Paracidovorax</taxon>
    </lineage>
</organism>
<comment type="cofactor">
    <cofactor evidence="1">
        <name>L-ascorbate</name>
        <dbReference type="ChEBI" id="CHEBI:38290"/>
    </cofactor>
</comment>
<dbReference type="GO" id="GO:0005506">
    <property type="term" value="F:iron ion binding"/>
    <property type="evidence" value="ECO:0007669"/>
    <property type="project" value="InterPro"/>
</dbReference>
<dbReference type="EMBL" id="FOMQ01000004">
    <property type="protein sequence ID" value="SFD66800.1"/>
    <property type="molecule type" value="Genomic_DNA"/>
</dbReference>
<gene>
    <name evidence="8" type="ORF">SAMN04489710_104390</name>
</gene>
<protein>
    <submittedName>
        <fullName evidence="8">Predicted 2-oxoglutarate-and Fe(II)-dependent dioxygenase YbiX</fullName>
    </submittedName>
</protein>
<evidence type="ECO:0000313" key="8">
    <source>
        <dbReference type="EMBL" id="SFD66800.1"/>
    </source>
</evidence>
<dbReference type="AlphaFoldDB" id="A0A1I1UFS2"/>
<reference evidence="9" key="1">
    <citation type="submission" date="2016-10" db="EMBL/GenBank/DDBJ databases">
        <authorList>
            <person name="Varghese N."/>
            <person name="Submissions S."/>
        </authorList>
    </citation>
    <scope>NUCLEOTIDE SEQUENCE [LARGE SCALE GENOMIC DNA]</scope>
    <source>
        <strain evidence="9">DSM 7481</strain>
    </source>
</reference>
<dbReference type="InterPro" id="IPR005123">
    <property type="entry name" value="Oxoglu/Fe-dep_dioxygenase_dom"/>
</dbReference>
<keyword evidence="9" id="KW-1185">Reference proteome</keyword>
<dbReference type="GO" id="GO:0031418">
    <property type="term" value="F:L-ascorbic acid binding"/>
    <property type="evidence" value="ECO:0007669"/>
    <property type="project" value="UniProtKB-KW"/>
</dbReference>
<keyword evidence="3" id="KW-0847">Vitamin C</keyword>
<keyword evidence="2" id="KW-0479">Metal-binding</keyword>
<sequence>MPTRFVLHTPCALSAPGLFSPAECQALIALAEREGFEPAAVRMASGTRPLPQVRNNERAQFAAPDWVATLWERVRALPLPGLAGEAAVGLPRELRFYRYRPGQRFRMHKDGPWTEDGLTSRLTLLVYLNDDFEGGDTGFRDFRVQPRTGSALVFVHDTWHEGSAVAAGTKYVLRSDILCAPGLPTGTSHSL</sequence>
<dbReference type="GO" id="GO:0004656">
    <property type="term" value="F:procollagen-proline 4-dioxygenase activity"/>
    <property type="evidence" value="ECO:0007669"/>
    <property type="project" value="TreeGrafter"/>
</dbReference>
<dbReference type="PANTHER" id="PTHR10869">
    <property type="entry name" value="PROLYL 4-HYDROXYLASE ALPHA SUBUNIT"/>
    <property type="match status" value="1"/>
</dbReference>
<dbReference type="Proteomes" id="UP000199517">
    <property type="component" value="Unassembled WGS sequence"/>
</dbReference>
<evidence type="ECO:0000256" key="4">
    <source>
        <dbReference type="ARBA" id="ARBA00022964"/>
    </source>
</evidence>
<evidence type="ECO:0000256" key="6">
    <source>
        <dbReference type="ARBA" id="ARBA00023004"/>
    </source>
</evidence>
<dbReference type="SMART" id="SM00702">
    <property type="entry name" value="P4Hc"/>
    <property type="match status" value="1"/>
</dbReference>
<evidence type="ECO:0000313" key="9">
    <source>
        <dbReference type="Proteomes" id="UP000199517"/>
    </source>
</evidence>
<keyword evidence="4 8" id="KW-0223">Dioxygenase</keyword>
<dbReference type="InterPro" id="IPR045054">
    <property type="entry name" value="P4HA-like"/>
</dbReference>
<dbReference type="InterPro" id="IPR044862">
    <property type="entry name" value="Pro_4_hyd_alph_FE2OG_OXY"/>
</dbReference>
<accession>A0A1I1UFS2</accession>
<dbReference type="PROSITE" id="PS51471">
    <property type="entry name" value="FE2OG_OXY"/>
    <property type="match status" value="1"/>
</dbReference>
<dbReference type="InterPro" id="IPR006620">
    <property type="entry name" value="Pro_4_hyd_alph"/>
</dbReference>
<keyword evidence="5" id="KW-0560">Oxidoreductase</keyword>
<evidence type="ECO:0000256" key="5">
    <source>
        <dbReference type="ARBA" id="ARBA00023002"/>
    </source>
</evidence>
<proteinExistence type="predicted"/>
<name>A0A1I1UFS2_9BURK</name>
<evidence type="ECO:0000256" key="3">
    <source>
        <dbReference type="ARBA" id="ARBA00022896"/>
    </source>
</evidence>
<dbReference type="PANTHER" id="PTHR10869:SF246">
    <property type="entry name" value="TRANSMEMBRANE PROLYL 4-HYDROXYLASE"/>
    <property type="match status" value="1"/>
</dbReference>
<evidence type="ECO:0000256" key="2">
    <source>
        <dbReference type="ARBA" id="ARBA00022723"/>
    </source>
</evidence>
<dbReference type="Pfam" id="PF13640">
    <property type="entry name" value="2OG-FeII_Oxy_3"/>
    <property type="match status" value="1"/>
</dbReference>
<dbReference type="STRING" id="32040.SAMN04489710_104390"/>